<dbReference type="Gene3D" id="2.40.70.10">
    <property type="entry name" value="Acid Proteases"/>
    <property type="match status" value="1"/>
</dbReference>
<dbReference type="CDD" id="cd00303">
    <property type="entry name" value="retropepsin_like"/>
    <property type="match status" value="1"/>
</dbReference>
<dbReference type="RefSeq" id="XP_035433681.2">
    <property type="nucleotide sequence ID" value="XM_035577788.2"/>
</dbReference>
<evidence type="ECO:0000256" key="1">
    <source>
        <dbReference type="PROSITE-ProRule" id="PRU00047"/>
    </source>
</evidence>
<dbReference type="InterPro" id="IPR021109">
    <property type="entry name" value="Peptidase_aspartic_dom_sf"/>
</dbReference>
<protein>
    <submittedName>
        <fullName evidence="4 5">Uncharacterized protein LOC118265074</fullName>
    </submittedName>
</protein>
<dbReference type="AlphaFoldDB" id="A0A9R0E9L9"/>
<dbReference type="GeneID" id="118265074"/>
<keyword evidence="1" id="KW-0479">Metal-binding</keyword>
<organism evidence="3 5">
    <name type="scientific">Spodoptera frugiperda</name>
    <name type="common">Fall armyworm</name>
    <dbReference type="NCBI Taxonomy" id="7108"/>
    <lineage>
        <taxon>Eukaryota</taxon>
        <taxon>Metazoa</taxon>
        <taxon>Ecdysozoa</taxon>
        <taxon>Arthropoda</taxon>
        <taxon>Hexapoda</taxon>
        <taxon>Insecta</taxon>
        <taxon>Pterygota</taxon>
        <taxon>Neoptera</taxon>
        <taxon>Endopterygota</taxon>
        <taxon>Lepidoptera</taxon>
        <taxon>Glossata</taxon>
        <taxon>Ditrysia</taxon>
        <taxon>Noctuoidea</taxon>
        <taxon>Noctuidae</taxon>
        <taxon>Amphipyrinae</taxon>
        <taxon>Spodoptera</taxon>
    </lineage>
</organism>
<dbReference type="InterPro" id="IPR005312">
    <property type="entry name" value="DUF1759"/>
</dbReference>
<dbReference type="SMART" id="SM00343">
    <property type="entry name" value="ZnF_C2HC"/>
    <property type="match status" value="2"/>
</dbReference>
<gene>
    <name evidence="4 5" type="primary">LOC118265074</name>
</gene>
<dbReference type="InterPro" id="IPR001878">
    <property type="entry name" value="Znf_CCHC"/>
</dbReference>
<feature type="domain" description="CCHC-type" evidence="2">
    <location>
        <begin position="372"/>
        <end position="387"/>
    </location>
</feature>
<dbReference type="PANTHER" id="PTHR47331">
    <property type="entry name" value="PHD-TYPE DOMAIN-CONTAINING PROTEIN"/>
    <property type="match status" value="1"/>
</dbReference>
<sequence>MSEERELVKKRGSFKGRLTAFVTFLDSLKDRTLTNCDMAELQLRIGKMESLYEQYDEVQLRLECLVEDIKLQFSERSDFESLYYKSLSRAQNIISDYNKDNESMESCKGSHTNVHKPVKLPTIQLPKFSGLYTNWLEFRDTFSSLVHCNDSIDEINKFHYLRASLEGSAAVVINSIEFSSSNYSVAWQLLCDRFDNRRLLIQNHVYALFNIESIIKESSVALKSLIDLINKDLRALESLGEPVKQWDTLLIYIMTRKLDQKTYREWEEYKGRIDKDGPITFEDFMKFLRNRADLIETLELSRNNCSQISNKSYPKIKSMVATQSLNHSVNNDEMSRKVCPNCNRDHSLNNCPQFLALSNDARFKLLPTFKICFNCFRSGHYANKCKKPGCKLCKRRHNTLVHTDNKCTEVNTVNGNSNHSSASSSVTSASTDTSNVALSANIASSRDHKQRDVLLSTAQVKLRDHNGVVHVARAVLDSGSTSSFITDRLCRQLKLATTQVNKCILGINNVTSHAGKLSRVRITSMDDSITFDLNCFVLPYITSNVPCREVNYSTLNIPLNITLADPTFCKPAEVDILIGADLFWDLLGSHRIKLGTGKPVLYETSLGWIVSGPISQNSISLLCSDLKCNFSKTVSDNDTDLENIRPDFLRLDRSV</sequence>
<keyword evidence="3" id="KW-1185">Reference proteome</keyword>
<dbReference type="GO" id="GO:0008270">
    <property type="term" value="F:zinc ion binding"/>
    <property type="evidence" value="ECO:0007669"/>
    <property type="project" value="UniProtKB-KW"/>
</dbReference>
<keyword evidence="1" id="KW-0862">Zinc</keyword>
<dbReference type="GO" id="GO:0003676">
    <property type="term" value="F:nucleic acid binding"/>
    <property type="evidence" value="ECO:0007669"/>
    <property type="project" value="InterPro"/>
</dbReference>
<dbReference type="Pfam" id="PF03564">
    <property type="entry name" value="DUF1759"/>
    <property type="match status" value="1"/>
</dbReference>
<evidence type="ECO:0000259" key="2">
    <source>
        <dbReference type="PROSITE" id="PS50158"/>
    </source>
</evidence>
<dbReference type="RefSeq" id="XP_050561862.1">
    <property type="nucleotide sequence ID" value="XM_050705905.1"/>
</dbReference>
<dbReference type="PANTHER" id="PTHR47331:SF5">
    <property type="entry name" value="RIBONUCLEASE H"/>
    <property type="match status" value="1"/>
</dbReference>
<evidence type="ECO:0000313" key="5">
    <source>
        <dbReference type="RefSeq" id="XP_050561862.1"/>
    </source>
</evidence>
<evidence type="ECO:0000313" key="3">
    <source>
        <dbReference type="Proteomes" id="UP000829999"/>
    </source>
</evidence>
<proteinExistence type="predicted"/>
<dbReference type="OrthoDB" id="8194935at2759"/>
<reference evidence="4 5" key="1">
    <citation type="submission" date="2025-04" db="UniProtKB">
        <authorList>
            <consortium name="RefSeq"/>
        </authorList>
    </citation>
    <scope>IDENTIFICATION</scope>
    <source>
        <tissue evidence="4 5">Whole larval tissue</tissue>
    </source>
</reference>
<dbReference type="PROSITE" id="PS50158">
    <property type="entry name" value="ZF_CCHC"/>
    <property type="match status" value="1"/>
</dbReference>
<accession>A0A9R0E9L9</accession>
<keyword evidence="1" id="KW-0863">Zinc-finger</keyword>
<dbReference type="Proteomes" id="UP000829999">
    <property type="component" value="Chromosome 28"/>
</dbReference>
<evidence type="ECO:0000313" key="4">
    <source>
        <dbReference type="RefSeq" id="XP_035433681.2"/>
    </source>
</evidence>
<name>A0A9R0E9L9_SPOFR</name>